<sequence length="339" mass="37483">MMEKDAATTLRARHERRDEQAEYPSTHDTATPPSLRGHAASRRRDEAMAGRMPSPSGPRTNGLYIDVNAPAQPVSPVALASPLAIFSTKKLPANAYRSHPVAELASDRRLLTKLNGSPFLEYGMVVSIVCDDRDGILSAEGFASREARLEMINYEVSTLGAKLGLGGREERNMFEERGVRLIDGSFRDCLFEVVPRMTYDATIALNEVLSDNASGKQTPSHSGIAVSSVADLKFKSDAEMRLNAMTYRKLKGTQVMYGHTIQLRHVKSRQFLSLDTMPLSFRGAEYAKVSLDTDSPRCNFVILPRFKLRAMGAPVQLTDQVILTGGDDLQPFNLYDGRR</sequence>
<proteinExistence type="predicted"/>
<comment type="caution">
    <text evidence="3">The sequence shown here is derived from an EMBL/GenBank/DDBJ whole genome shotgun (WGS) entry which is preliminary data.</text>
</comment>
<evidence type="ECO:0000256" key="1">
    <source>
        <dbReference type="SAM" id="MobiDB-lite"/>
    </source>
</evidence>
<reference evidence="3" key="1">
    <citation type="submission" date="2019-03" db="EMBL/GenBank/DDBJ databases">
        <title>Long read genome sequence of the mycoparasitic Pythium oligandrum ATCC 38472 isolated from sugarbeet rhizosphere.</title>
        <authorList>
            <person name="Gaulin E."/>
        </authorList>
    </citation>
    <scope>NUCLEOTIDE SEQUENCE</scope>
    <source>
        <strain evidence="3">ATCC 38472_TT</strain>
    </source>
</reference>
<evidence type="ECO:0000313" key="3">
    <source>
        <dbReference type="EMBL" id="TMW60298.1"/>
    </source>
</evidence>
<organism evidence="3 4">
    <name type="scientific">Pythium oligandrum</name>
    <name type="common">Mycoparasitic fungus</name>
    <dbReference type="NCBI Taxonomy" id="41045"/>
    <lineage>
        <taxon>Eukaryota</taxon>
        <taxon>Sar</taxon>
        <taxon>Stramenopiles</taxon>
        <taxon>Oomycota</taxon>
        <taxon>Peronosporomycetes</taxon>
        <taxon>Pythiales</taxon>
        <taxon>Pythiaceae</taxon>
        <taxon>Pythium</taxon>
    </lineage>
</organism>
<protein>
    <recommendedName>
        <fullName evidence="2">Inositol 1,4,5-trisphosphate/ryanodine receptor domain-containing protein</fullName>
    </recommendedName>
</protein>
<gene>
    <name evidence="3" type="ORF">Poli38472_000340</name>
</gene>
<dbReference type="InterPro" id="IPR015925">
    <property type="entry name" value="Ryanodine_IP3_receptor"/>
</dbReference>
<feature type="region of interest" description="Disordered" evidence="1">
    <location>
        <begin position="1"/>
        <end position="61"/>
    </location>
</feature>
<accession>A0A8K1FJ16</accession>
<dbReference type="AlphaFoldDB" id="A0A8K1FJ16"/>
<keyword evidence="4" id="KW-1185">Reference proteome</keyword>
<dbReference type="InterPro" id="IPR014821">
    <property type="entry name" value="Ins145_P3_rcpt"/>
</dbReference>
<feature type="domain" description="Inositol 1,4,5-trisphosphate/ryanodine receptor" evidence="2">
    <location>
        <begin position="185"/>
        <end position="324"/>
    </location>
</feature>
<dbReference type="Gene3D" id="2.80.10.50">
    <property type="match status" value="1"/>
</dbReference>
<evidence type="ECO:0000313" key="4">
    <source>
        <dbReference type="Proteomes" id="UP000794436"/>
    </source>
</evidence>
<dbReference type="Pfam" id="PF08709">
    <property type="entry name" value="Ins145_P3_rec"/>
    <property type="match status" value="1"/>
</dbReference>
<dbReference type="GO" id="GO:0006816">
    <property type="term" value="P:calcium ion transport"/>
    <property type="evidence" value="ECO:0007669"/>
    <property type="project" value="InterPro"/>
</dbReference>
<dbReference type="OrthoDB" id="76898at2759"/>
<evidence type="ECO:0000259" key="2">
    <source>
        <dbReference type="Pfam" id="PF08709"/>
    </source>
</evidence>
<dbReference type="Proteomes" id="UP000794436">
    <property type="component" value="Unassembled WGS sequence"/>
</dbReference>
<dbReference type="EMBL" id="SPLM01000108">
    <property type="protein sequence ID" value="TMW60298.1"/>
    <property type="molecule type" value="Genomic_DNA"/>
</dbReference>
<name>A0A8K1FJ16_PYTOL</name>
<dbReference type="PANTHER" id="PTHR13715">
    <property type="entry name" value="RYANODINE RECEPTOR AND IP3 RECEPTOR"/>
    <property type="match status" value="1"/>
</dbReference>
<dbReference type="PANTHER" id="PTHR13715:SF99">
    <property type="entry name" value="INOSITOL 1,4,5-TRISPHOSPHATE RECEPTOR-LIKE PROTEIN A"/>
    <property type="match status" value="1"/>
</dbReference>